<gene>
    <name evidence="1" type="ORF">GCM10012278_74490</name>
</gene>
<sequence>MNLQEGWAASPLRSVMDLLGHTQLDRMTTEPGLVSAVDQHAAELRDAIPMDRETLGDYVLGFLDELRDREWMFDGELDAPALRLTAACWLARESGFLEDGLPA</sequence>
<dbReference type="RefSeq" id="WP_189143458.1">
    <property type="nucleotide sequence ID" value="NZ_BMNK01000018.1"/>
</dbReference>
<name>A0A918ACM0_9ACTN</name>
<protein>
    <submittedName>
        <fullName evidence="1">Uncharacterized protein</fullName>
    </submittedName>
</protein>
<dbReference type="InterPro" id="IPR045647">
    <property type="entry name" value="DUF6401"/>
</dbReference>
<proteinExistence type="predicted"/>
<comment type="caution">
    <text evidence="1">The sequence shown here is derived from an EMBL/GenBank/DDBJ whole genome shotgun (WGS) entry which is preliminary data.</text>
</comment>
<evidence type="ECO:0000313" key="2">
    <source>
        <dbReference type="Proteomes" id="UP000660745"/>
    </source>
</evidence>
<organism evidence="1 2">
    <name type="scientific">Nonomuraea glycinis</name>
    <dbReference type="NCBI Taxonomy" id="2047744"/>
    <lineage>
        <taxon>Bacteria</taxon>
        <taxon>Bacillati</taxon>
        <taxon>Actinomycetota</taxon>
        <taxon>Actinomycetes</taxon>
        <taxon>Streptosporangiales</taxon>
        <taxon>Streptosporangiaceae</taxon>
        <taxon>Nonomuraea</taxon>
    </lineage>
</organism>
<keyword evidence="2" id="KW-1185">Reference proteome</keyword>
<dbReference type="Pfam" id="PF19939">
    <property type="entry name" value="DUF6401"/>
    <property type="match status" value="1"/>
</dbReference>
<dbReference type="Proteomes" id="UP000660745">
    <property type="component" value="Unassembled WGS sequence"/>
</dbReference>
<reference evidence="1" key="2">
    <citation type="submission" date="2020-09" db="EMBL/GenBank/DDBJ databases">
        <authorList>
            <person name="Sun Q."/>
            <person name="Zhou Y."/>
        </authorList>
    </citation>
    <scope>NUCLEOTIDE SEQUENCE</scope>
    <source>
        <strain evidence="1">CGMCC 4.7430</strain>
    </source>
</reference>
<evidence type="ECO:0000313" key="1">
    <source>
        <dbReference type="EMBL" id="GGP15299.1"/>
    </source>
</evidence>
<reference evidence="1" key="1">
    <citation type="journal article" date="2014" name="Int. J. Syst. Evol. Microbiol.">
        <title>Complete genome sequence of Corynebacterium casei LMG S-19264T (=DSM 44701T), isolated from a smear-ripened cheese.</title>
        <authorList>
            <consortium name="US DOE Joint Genome Institute (JGI-PGF)"/>
            <person name="Walter F."/>
            <person name="Albersmeier A."/>
            <person name="Kalinowski J."/>
            <person name="Ruckert C."/>
        </authorList>
    </citation>
    <scope>NUCLEOTIDE SEQUENCE</scope>
    <source>
        <strain evidence="1">CGMCC 4.7430</strain>
    </source>
</reference>
<accession>A0A918ACM0</accession>
<dbReference type="EMBL" id="BMNK01000018">
    <property type="protein sequence ID" value="GGP15299.1"/>
    <property type="molecule type" value="Genomic_DNA"/>
</dbReference>
<dbReference type="AlphaFoldDB" id="A0A918ACM0"/>